<evidence type="ECO:0000256" key="2">
    <source>
        <dbReference type="ARBA" id="ARBA00008685"/>
    </source>
</evidence>
<dbReference type="InterPro" id="IPR057074">
    <property type="entry name" value="IR75A_N"/>
</dbReference>
<evidence type="ECO:0000256" key="6">
    <source>
        <dbReference type="ARBA" id="ARBA00022989"/>
    </source>
</evidence>
<dbReference type="AlphaFoldDB" id="A0AAW2HK89"/>
<evidence type="ECO:0000259" key="16">
    <source>
        <dbReference type="Pfam" id="PF24576"/>
    </source>
</evidence>
<keyword evidence="7" id="KW-0406">Ion transport</keyword>
<feature type="domain" description="Ionotropic glutamate receptor L-glutamate and glycine-binding" evidence="15">
    <location>
        <begin position="196"/>
        <end position="274"/>
    </location>
</feature>
<keyword evidence="11" id="KW-1071">Ligand-gated ion channel</keyword>
<dbReference type="Pfam" id="PF10613">
    <property type="entry name" value="Lig_chan-Glu_bd"/>
    <property type="match status" value="2"/>
</dbReference>
<feature type="domain" description="Ionotropic glutamate receptor C-terminal" evidence="14">
    <location>
        <begin position="298"/>
        <end position="457"/>
    </location>
</feature>
<dbReference type="InterPro" id="IPR019594">
    <property type="entry name" value="Glu/Gly-bd"/>
</dbReference>
<feature type="transmembrane region" description="Helical" evidence="13">
    <location>
        <begin position="910"/>
        <end position="929"/>
    </location>
</feature>
<evidence type="ECO:0000259" key="14">
    <source>
        <dbReference type="Pfam" id="PF00060"/>
    </source>
</evidence>
<dbReference type="Pfam" id="PF00060">
    <property type="entry name" value="Lig_chan"/>
    <property type="match status" value="2"/>
</dbReference>
<feature type="transmembrane region" description="Helical" evidence="13">
    <location>
        <begin position="979"/>
        <end position="1001"/>
    </location>
</feature>
<dbReference type="GO" id="GO:0005886">
    <property type="term" value="C:plasma membrane"/>
    <property type="evidence" value="ECO:0007669"/>
    <property type="project" value="UniProtKB-SubCell"/>
</dbReference>
<gene>
    <name evidence="17" type="ORF">PYX00_007508</name>
</gene>
<dbReference type="InterPro" id="IPR001320">
    <property type="entry name" value="Iontro_rcpt_C"/>
</dbReference>
<dbReference type="PANTHER" id="PTHR42643">
    <property type="entry name" value="IONOTROPIC RECEPTOR 20A-RELATED"/>
    <property type="match status" value="1"/>
</dbReference>
<keyword evidence="10" id="KW-0325">Glycoprotein</keyword>
<sequence length="1218" mass="140165">MIVNITLSFASAYDTSCIRLLSELGLEDDHTTFEIYKRITKRLENTVAVYPYNLYMQITRKELKRRTCFKPIKLIIDGADTKKKFTAMSHNVHMSNSLWLLIMNKSIPEYLAEVNLQFDVELIIGQVKNKDLVEFQEAYRVDRDYPLRISQFGKWTRSNGLDIPTNHLYERRTDLEGKLLKVGSIENWPMSSFRRNVWDGYFPRIWKELAGLINSTIKAYISRDNATGSDKGNGNWSGLVGMVLDGSIDVIAAEITMNKQRSEVISFTKPVLITNYKVYLTSPGRDLKWDAAFRPFDADVWTALLIWIIVGTISMALCYRFSWSFGLDSNTKKIFNVTESFFFVLQSLCQQGYSRIPRSSACRIVILTCFLVSSIIIPSYSASVISSLTHEIPDRPFSTLEDMLAVGTHKLLVIPNSGQFDHFKLSDDPLNQKILKKLILTVPKENQVKSISEALSKAFCKLENYAFFSTQKIFEMKIEYKPMNCTLVSLPQVLSPVYQSLVLKKGSPFLGLINFHLQKLFDAGIVNRIEKSLHRVELVNFRPNFIDVDVDDTFQIFALLTSGLVLSLVLLIMELLYSKCIHGKCWTTVLRYKRKSDKRITPFIKRTDMKTLVFSILLFLPSESCQVDITTAAEVTKAIADWFQVPCIVVLRPAETSVKEEHELFTVLKIMFENDRMKGVSVKNIEEEHISHRYNRQRCPQMLQIIYGDNVTYWMHQLSDLVTGPGPIWLMFLQSMKIAEVYLKSLYLPFNSNFIAVYTNGYVVSLDQMYRVSMSHPLRTVKMAEWTPKEGLTFPNGFTPYWQRYNLEGKVFRVSAIDNWPLAILSEDNSVGGYFGKIWLDLEERLNFTTIYVPSKDFSIGVWNGKRWNGLIGMIMRNEIDFAISEITMTPERLSAVDFLKPLFTTRPEVWLTLLVWLFAVTLILFLGYRIGQKYGLEDPKYKWEYESYHCLFFIVSAFSMQGNTIMPKSVACRLTLATAYLFSTVFVILYSCTLTSMVAVQKPSKPFDSLETFLQDGTYTLEQIPGSDSYTYFSISTWITWKGRGRLKTTFSLLFQESTNPVLQEIYHSQFSKLPEEELPKSHRSAIDRICRNRKIAHMGEFGVTQIVAQELTDNTECDIIYLDKPLKLLYLTMAVTKDSPYRAAFDHQLQKMIVSGILRRFQRQNFPLRSKMKSMSFKAVRAEQVAQMNVLLLMGMSAALLVLCCELALKSFFSQQ</sequence>
<evidence type="ECO:0000256" key="8">
    <source>
        <dbReference type="ARBA" id="ARBA00023136"/>
    </source>
</evidence>
<dbReference type="InterPro" id="IPR052192">
    <property type="entry name" value="Insect_Ionotropic_Sensory_Rcpt"/>
</dbReference>
<dbReference type="Gene3D" id="1.10.287.70">
    <property type="match status" value="1"/>
</dbReference>
<evidence type="ECO:0000256" key="11">
    <source>
        <dbReference type="ARBA" id="ARBA00023286"/>
    </source>
</evidence>
<evidence type="ECO:0000313" key="17">
    <source>
        <dbReference type="EMBL" id="KAL0269928.1"/>
    </source>
</evidence>
<dbReference type="PANTHER" id="PTHR42643:SF24">
    <property type="entry name" value="IONOTROPIC RECEPTOR 60A"/>
    <property type="match status" value="1"/>
</dbReference>
<reference evidence="17" key="1">
    <citation type="journal article" date="2024" name="Gigascience">
        <title>Chromosome-level genome of the poultry shaft louse Menopon gallinae provides insight into the host-switching and adaptive evolution of parasitic lice.</title>
        <authorList>
            <person name="Xu Y."/>
            <person name="Ma L."/>
            <person name="Liu S."/>
            <person name="Liang Y."/>
            <person name="Liu Q."/>
            <person name="He Z."/>
            <person name="Tian L."/>
            <person name="Duan Y."/>
            <person name="Cai W."/>
            <person name="Li H."/>
            <person name="Song F."/>
        </authorList>
    </citation>
    <scope>NUCLEOTIDE SEQUENCE</scope>
    <source>
        <strain evidence="17">Cailab_2023a</strain>
    </source>
</reference>
<dbReference type="Gene3D" id="3.40.190.10">
    <property type="entry name" value="Periplasmic binding protein-like II"/>
    <property type="match status" value="2"/>
</dbReference>
<proteinExistence type="inferred from homology"/>
<evidence type="ECO:0000259" key="15">
    <source>
        <dbReference type="Pfam" id="PF10613"/>
    </source>
</evidence>
<comment type="similarity">
    <text evidence="2">Belongs to the glutamate-gated ion channel (TC 1.A.10.1) family.</text>
</comment>
<organism evidence="17">
    <name type="scientific">Menopon gallinae</name>
    <name type="common">poultry shaft louse</name>
    <dbReference type="NCBI Taxonomy" id="328185"/>
    <lineage>
        <taxon>Eukaryota</taxon>
        <taxon>Metazoa</taxon>
        <taxon>Ecdysozoa</taxon>
        <taxon>Arthropoda</taxon>
        <taxon>Hexapoda</taxon>
        <taxon>Insecta</taxon>
        <taxon>Pterygota</taxon>
        <taxon>Neoptera</taxon>
        <taxon>Paraneoptera</taxon>
        <taxon>Psocodea</taxon>
        <taxon>Troctomorpha</taxon>
        <taxon>Phthiraptera</taxon>
        <taxon>Amblycera</taxon>
        <taxon>Menoponidae</taxon>
        <taxon>Menopon</taxon>
    </lineage>
</organism>
<evidence type="ECO:0000256" key="13">
    <source>
        <dbReference type="SAM" id="Phobius"/>
    </source>
</evidence>
<feature type="domain" description="Ionotropic glutamate receptor L-glutamate and glycine-binding" evidence="15">
    <location>
        <begin position="813"/>
        <end position="905"/>
    </location>
</feature>
<feature type="domain" description="Ionotropic glutamate receptor C-terminal" evidence="14">
    <location>
        <begin position="909"/>
        <end position="1089"/>
    </location>
</feature>
<keyword evidence="12" id="KW-0407">Ion channel</keyword>
<feature type="transmembrane region" description="Helical" evidence="13">
    <location>
        <begin position="361"/>
        <end position="380"/>
    </location>
</feature>
<keyword evidence="9" id="KW-0675">Receptor</keyword>
<keyword evidence="3" id="KW-0813">Transport</keyword>
<feature type="transmembrane region" description="Helical" evidence="13">
    <location>
        <begin position="300"/>
        <end position="323"/>
    </location>
</feature>
<feature type="domain" description="Ionotropic receptor 75a N-terminal" evidence="16">
    <location>
        <begin position="84"/>
        <end position="182"/>
    </location>
</feature>
<evidence type="ECO:0000256" key="9">
    <source>
        <dbReference type="ARBA" id="ARBA00023170"/>
    </source>
</evidence>
<accession>A0AAW2HK89</accession>
<keyword evidence="5 13" id="KW-0812">Transmembrane</keyword>
<dbReference type="GO" id="GO:0015276">
    <property type="term" value="F:ligand-gated monoatomic ion channel activity"/>
    <property type="evidence" value="ECO:0007669"/>
    <property type="project" value="InterPro"/>
</dbReference>
<dbReference type="EMBL" id="JARGDH010000004">
    <property type="protein sequence ID" value="KAL0269928.1"/>
    <property type="molecule type" value="Genomic_DNA"/>
</dbReference>
<evidence type="ECO:0000256" key="12">
    <source>
        <dbReference type="ARBA" id="ARBA00023303"/>
    </source>
</evidence>
<dbReference type="SUPFAM" id="SSF53850">
    <property type="entry name" value="Periplasmic binding protein-like II"/>
    <property type="match status" value="2"/>
</dbReference>
<comment type="caution">
    <text evidence="17">The sequence shown here is derived from an EMBL/GenBank/DDBJ whole genome shotgun (WGS) entry which is preliminary data.</text>
</comment>
<keyword evidence="6 13" id="KW-1133">Transmembrane helix</keyword>
<dbReference type="GO" id="GO:0050906">
    <property type="term" value="P:detection of stimulus involved in sensory perception"/>
    <property type="evidence" value="ECO:0007669"/>
    <property type="project" value="UniProtKB-ARBA"/>
</dbReference>
<keyword evidence="4" id="KW-1003">Cell membrane</keyword>
<evidence type="ECO:0000256" key="4">
    <source>
        <dbReference type="ARBA" id="ARBA00022475"/>
    </source>
</evidence>
<evidence type="ECO:0000256" key="5">
    <source>
        <dbReference type="ARBA" id="ARBA00022692"/>
    </source>
</evidence>
<protein>
    <submittedName>
        <fullName evidence="17">Uncharacterized protein</fullName>
    </submittedName>
</protein>
<evidence type="ECO:0000256" key="10">
    <source>
        <dbReference type="ARBA" id="ARBA00023180"/>
    </source>
</evidence>
<comment type="subcellular location">
    <subcellularLocation>
        <location evidence="1">Cell membrane</location>
        <topology evidence="1">Multi-pass membrane protein</topology>
    </subcellularLocation>
</comment>
<dbReference type="Pfam" id="PF24576">
    <property type="entry name" value="IR75A_N"/>
    <property type="match status" value="1"/>
</dbReference>
<evidence type="ECO:0000256" key="3">
    <source>
        <dbReference type="ARBA" id="ARBA00022448"/>
    </source>
</evidence>
<name>A0AAW2HK89_9NEOP</name>
<evidence type="ECO:0000256" key="7">
    <source>
        <dbReference type="ARBA" id="ARBA00023065"/>
    </source>
</evidence>
<keyword evidence="8 13" id="KW-0472">Membrane</keyword>
<evidence type="ECO:0000256" key="1">
    <source>
        <dbReference type="ARBA" id="ARBA00004651"/>
    </source>
</evidence>